<comment type="function">
    <text evidence="7">This is one of the proteins that bind and probably mediate the attachment of the 5S RNA into the large ribosomal subunit, where it forms part of the central protuberance.</text>
</comment>
<evidence type="ECO:0000256" key="3">
    <source>
        <dbReference type="ARBA" id="ARBA00022884"/>
    </source>
</evidence>
<dbReference type="CDD" id="cd00432">
    <property type="entry name" value="Ribosomal_L18_L5e"/>
    <property type="match status" value="1"/>
</dbReference>
<reference evidence="8 9" key="1">
    <citation type="submission" date="2023-03" db="EMBL/GenBank/DDBJ databases">
        <authorList>
            <person name="Pearce D."/>
        </authorList>
    </citation>
    <scope>NUCLEOTIDE SEQUENCE [LARGE SCALE GENOMIC DNA]</scope>
    <source>
        <strain evidence="8">Msz</strain>
    </source>
</reference>
<keyword evidence="4 7" id="KW-0689">Ribosomal protein</keyword>
<dbReference type="RefSeq" id="WP_026609179.1">
    <property type="nucleotide sequence ID" value="NZ_OX458333.1"/>
</dbReference>
<dbReference type="Proteomes" id="UP001162030">
    <property type="component" value="Chromosome"/>
</dbReference>
<dbReference type="HAMAP" id="MF_01337_B">
    <property type="entry name" value="Ribosomal_uL18_B"/>
    <property type="match status" value="1"/>
</dbReference>
<dbReference type="InterPro" id="IPR057268">
    <property type="entry name" value="Ribosomal_L18"/>
</dbReference>
<dbReference type="InterPro" id="IPR004389">
    <property type="entry name" value="Ribosomal_uL18_bac-type"/>
</dbReference>
<evidence type="ECO:0000256" key="6">
    <source>
        <dbReference type="ARBA" id="ARBA00035197"/>
    </source>
</evidence>
<comment type="similarity">
    <text evidence="1 7">Belongs to the universal ribosomal protein uL18 family.</text>
</comment>
<gene>
    <name evidence="7 8" type="primary">rplR</name>
    <name evidence="8" type="ORF">MSZNOR_3583</name>
</gene>
<evidence type="ECO:0000313" key="9">
    <source>
        <dbReference type="Proteomes" id="UP001162030"/>
    </source>
</evidence>
<evidence type="ECO:0000256" key="2">
    <source>
        <dbReference type="ARBA" id="ARBA00022730"/>
    </source>
</evidence>
<dbReference type="EMBL" id="OX458333">
    <property type="protein sequence ID" value="CAI8908231.1"/>
    <property type="molecule type" value="Genomic_DNA"/>
</dbReference>
<keyword evidence="3 7" id="KW-0694">RNA-binding</keyword>
<comment type="subunit">
    <text evidence="7">Part of the 50S ribosomal subunit; part of the 5S rRNA/L5/L18/L25 subcomplex. Contacts the 5S and 23S rRNAs.</text>
</comment>
<keyword evidence="5 7" id="KW-0687">Ribonucleoprotein</keyword>
<evidence type="ECO:0000256" key="5">
    <source>
        <dbReference type="ARBA" id="ARBA00023274"/>
    </source>
</evidence>
<dbReference type="Pfam" id="PF00861">
    <property type="entry name" value="Ribosomal_L18p"/>
    <property type="match status" value="1"/>
</dbReference>
<organism evidence="8 9">
    <name type="scientific">Methylocaldum szegediense</name>
    <dbReference type="NCBI Taxonomy" id="73780"/>
    <lineage>
        <taxon>Bacteria</taxon>
        <taxon>Pseudomonadati</taxon>
        <taxon>Pseudomonadota</taxon>
        <taxon>Gammaproteobacteria</taxon>
        <taxon>Methylococcales</taxon>
        <taxon>Methylococcaceae</taxon>
        <taxon>Methylocaldum</taxon>
    </lineage>
</organism>
<accession>A0ABM9I5M6</accession>
<keyword evidence="9" id="KW-1185">Reference proteome</keyword>
<proteinExistence type="inferred from homology"/>
<dbReference type="PANTHER" id="PTHR12899:SF3">
    <property type="entry name" value="LARGE RIBOSOMAL SUBUNIT PROTEIN UL18M"/>
    <property type="match status" value="1"/>
</dbReference>
<evidence type="ECO:0000256" key="7">
    <source>
        <dbReference type="HAMAP-Rule" id="MF_01337"/>
    </source>
</evidence>
<protein>
    <recommendedName>
        <fullName evidence="6 7">Large ribosomal subunit protein uL18</fullName>
    </recommendedName>
</protein>
<keyword evidence="2 7" id="KW-0699">rRNA-binding</keyword>
<evidence type="ECO:0000256" key="1">
    <source>
        <dbReference type="ARBA" id="ARBA00007116"/>
    </source>
</evidence>
<dbReference type="SUPFAM" id="SSF53137">
    <property type="entry name" value="Translational machinery components"/>
    <property type="match status" value="1"/>
</dbReference>
<dbReference type="PANTHER" id="PTHR12899">
    <property type="entry name" value="39S RIBOSOMAL PROTEIN L18, MITOCHONDRIAL"/>
    <property type="match status" value="1"/>
</dbReference>
<dbReference type="InterPro" id="IPR005484">
    <property type="entry name" value="Ribosomal_uL18_bac/plant/anim"/>
</dbReference>
<sequence length="117" mass="12594">MDKKLARLRRAAKARAIIRSLGVNRLTVHKTPRHIYAQVTSADGARVLVSASTVQTEIKGNLRATGNIEAARVVGKTIAERALSAGITNVAFDRSGFKYHGRIKALADAAREAGLLF</sequence>
<dbReference type="NCBIfam" id="TIGR00060">
    <property type="entry name" value="L18_bact"/>
    <property type="match status" value="1"/>
</dbReference>
<evidence type="ECO:0000313" key="8">
    <source>
        <dbReference type="EMBL" id="CAI8908231.1"/>
    </source>
</evidence>
<name>A0ABM9I5M6_9GAMM</name>
<dbReference type="Gene3D" id="3.30.420.100">
    <property type="match status" value="1"/>
</dbReference>
<evidence type="ECO:0000256" key="4">
    <source>
        <dbReference type="ARBA" id="ARBA00022980"/>
    </source>
</evidence>